<dbReference type="EMBL" id="BPQQ01000040">
    <property type="protein sequence ID" value="GJE01502.1"/>
    <property type="molecule type" value="Genomic_DNA"/>
</dbReference>
<evidence type="ECO:0000313" key="10">
    <source>
        <dbReference type="Proteomes" id="UP001055153"/>
    </source>
</evidence>
<feature type="region of interest" description="Disordered" evidence="7">
    <location>
        <begin position="1"/>
        <end position="25"/>
    </location>
</feature>
<accession>A0ABQ4SEK5</accession>
<dbReference type="PANTHER" id="PTHR43651">
    <property type="entry name" value="1,4-ALPHA-GLUCAN-BRANCHING ENZYME"/>
    <property type="match status" value="1"/>
</dbReference>
<evidence type="ECO:0000256" key="1">
    <source>
        <dbReference type="ARBA" id="ARBA00000826"/>
    </source>
</evidence>
<comment type="caution">
    <text evidence="9">The sequence shown here is derived from an EMBL/GenBank/DDBJ whole genome shotgun (WGS) entry which is preliminary data.</text>
</comment>
<dbReference type="InterPro" id="IPR004193">
    <property type="entry name" value="Glyco_hydro_13_N"/>
</dbReference>
<keyword evidence="10" id="KW-1185">Reference proteome</keyword>
<feature type="compositionally biased region" description="Basic and acidic residues" evidence="7">
    <location>
        <begin position="1"/>
        <end position="14"/>
    </location>
</feature>
<evidence type="ECO:0000256" key="6">
    <source>
        <dbReference type="ARBA" id="ARBA00023277"/>
    </source>
</evidence>
<evidence type="ECO:0000313" key="9">
    <source>
        <dbReference type="EMBL" id="GJE01502.1"/>
    </source>
</evidence>
<dbReference type="SUPFAM" id="SSF81296">
    <property type="entry name" value="E set domains"/>
    <property type="match status" value="1"/>
</dbReference>
<dbReference type="RefSeq" id="WP_238236437.1">
    <property type="nucleotide sequence ID" value="NZ_BPQQ01000040.1"/>
</dbReference>
<dbReference type="InterPro" id="IPR014756">
    <property type="entry name" value="Ig_E-set"/>
</dbReference>
<protein>
    <recommendedName>
        <fullName evidence="4">1,4-alpha-glucan branching enzyme</fullName>
        <ecNumber evidence="4">2.4.1.18</ecNumber>
    </recommendedName>
</protein>
<dbReference type="CDD" id="cd11325">
    <property type="entry name" value="AmyAc_GTHase"/>
    <property type="match status" value="1"/>
</dbReference>
<dbReference type="Gene3D" id="2.60.40.10">
    <property type="entry name" value="Immunoglobulins"/>
    <property type="match status" value="1"/>
</dbReference>
<dbReference type="Pfam" id="PF02922">
    <property type="entry name" value="CBM_48"/>
    <property type="match status" value="1"/>
</dbReference>
<gene>
    <name evidence="9" type="primary">glgB_2</name>
    <name evidence="9" type="ORF">GMJLKIPL_3434</name>
</gene>
<dbReference type="InterPro" id="IPR013780">
    <property type="entry name" value="Glyco_hydro_b"/>
</dbReference>
<name>A0ABQ4SEK5_9HYPH</name>
<organism evidence="9 10">
    <name type="scientific">Methylobacterium isbiliense</name>
    <dbReference type="NCBI Taxonomy" id="315478"/>
    <lineage>
        <taxon>Bacteria</taxon>
        <taxon>Pseudomonadati</taxon>
        <taxon>Pseudomonadota</taxon>
        <taxon>Alphaproteobacteria</taxon>
        <taxon>Hyphomicrobiales</taxon>
        <taxon>Methylobacteriaceae</taxon>
        <taxon>Methylobacterium</taxon>
    </lineage>
</organism>
<dbReference type="InterPro" id="IPR006047">
    <property type="entry name" value="GH13_cat_dom"/>
</dbReference>
<dbReference type="SUPFAM" id="SSF51011">
    <property type="entry name" value="Glycosyl hydrolase domain"/>
    <property type="match status" value="1"/>
</dbReference>
<dbReference type="InterPro" id="IPR037439">
    <property type="entry name" value="Branching_enzy"/>
</dbReference>
<evidence type="ECO:0000256" key="3">
    <source>
        <dbReference type="ARBA" id="ARBA00009000"/>
    </source>
</evidence>
<comment type="catalytic activity">
    <reaction evidence="1">
        <text>Transfers a segment of a (1-&gt;4)-alpha-D-glucan chain to a primary hydroxy group in a similar glucan chain.</text>
        <dbReference type="EC" id="2.4.1.18"/>
    </reaction>
</comment>
<evidence type="ECO:0000256" key="5">
    <source>
        <dbReference type="ARBA" id="ARBA00022679"/>
    </source>
</evidence>
<sequence length="613" mass="67974">MDSEIRPVEADRPRPARRPGMGAVPGPGGTAFRVWAPHATRVAVAGDFNGWSETQDPLAPEGQGYWSAEVAGAGPGARYCYVIDHAGQRFSRRDPYARQLDHSNGPSVIVDPHAFAWGEDERFRAPPWHELVIYEMHVGTFNDVPGGAPGDLTAAIGRLAHVADLGANAVQIMPLQEFPGDFSWGYNPASAFAIESRYGGYDAIKAFVKAAHALGLAVIIDVVYNHLGPDDLILWQFDGWHEPGKGGIYFYNDWRSRTPWTESGRPDYGRGEVRQYLRDSALYWLEELHADGLRWDMTLYIRTVDGNEADPGQTLPDGWSLMQWINREIDARYPWKISIAEDLQDNPWLTVAAEDGGAAFDAQWAANFVHPVRRTLIAARDEDRSMAALRDAILGRYGGTALTRVLYTESHDEVANGKARLPSEIAPDDPGGWFARKRSTLGAALVLTAPGIPMLFQGQEFLEDEWFRDVDPLDWSKTRRFAGILALYRDLIRLRRNWNDRSRGLTGQGVNVFHLNDRDKVLAFHRWDRGGPGDDVVVVLNCANRAWDAYRIGLPRGGGWQVVLNSDGSGYSPDFGDHPGHPTTAEAEPRDGLGFSGTIGFGPYTCLVLTQRA</sequence>
<dbReference type="PANTHER" id="PTHR43651:SF11">
    <property type="entry name" value="MALTO-OLIGOSYLTREHALOSE TREHALOHYDROLASE"/>
    <property type="match status" value="1"/>
</dbReference>
<evidence type="ECO:0000256" key="4">
    <source>
        <dbReference type="ARBA" id="ARBA00012541"/>
    </source>
</evidence>
<dbReference type="InterPro" id="IPR006048">
    <property type="entry name" value="A-amylase/branching_C"/>
</dbReference>
<evidence type="ECO:0000256" key="7">
    <source>
        <dbReference type="SAM" id="MobiDB-lite"/>
    </source>
</evidence>
<dbReference type="SUPFAM" id="SSF51445">
    <property type="entry name" value="(Trans)glycosidases"/>
    <property type="match status" value="1"/>
</dbReference>
<dbReference type="InterPro" id="IPR044143">
    <property type="entry name" value="GlgB_N_E_set_prok"/>
</dbReference>
<dbReference type="InterPro" id="IPR017853">
    <property type="entry name" value="GH"/>
</dbReference>
<dbReference type="CDD" id="cd02855">
    <property type="entry name" value="E_set_GBE_prok_N"/>
    <property type="match status" value="1"/>
</dbReference>
<comment type="function">
    <text evidence="2">Catalyzes the formation of the alpha-1,6-glucosidic linkages in glycogen by scission of a 1,4-alpha-linked oligosaccharide from growing alpha-1,4-glucan chains and the subsequent attachment of the oligosaccharide to the alpha-1,6 position.</text>
</comment>
<proteinExistence type="inferred from homology"/>
<comment type="similarity">
    <text evidence="3">Belongs to the glycosyl hydrolase 13 family. GlgB subfamily.</text>
</comment>
<dbReference type="PIRSF" id="PIRSF000463">
    <property type="entry name" value="GlgB"/>
    <property type="match status" value="1"/>
</dbReference>
<evidence type="ECO:0000259" key="8">
    <source>
        <dbReference type="SMART" id="SM00642"/>
    </source>
</evidence>
<dbReference type="EC" id="2.4.1.18" evidence="4"/>
<dbReference type="InterPro" id="IPR013783">
    <property type="entry name" value="Ig-like_fold"/>
</dbReference>
<dbReference type="SMART" id="SM00642">
    <property type="entry name" value="Aamy"/>
    <property type="match status" value="1"/>
</dbReference>
<keyword evidence="6" id="KW-0119">Carbohydrate metabolism</keyword>
<keyword evidence="5" id="KW-0808">Transferase</keyword>
<dbReference type="Gene3D" id="3.20.20.80">
    <property type="entry name" value="Glycosidases"/>
    <property type="match status" value="1"/>
</dbReference>
<dbReference type="Proteomes" id="UP001055153">
    <property type="component" value="Unassembled WGS sequence"/>
</dbReference>
<reference evidence="9" key="1">
    <citation type="journal article" date="2021" name="Front. Microbiol.">
        <title>Comprehensive Comparative Genomics and Phenotyping of Methylobacterium Species.</title>
        <authorList>
            <person name="Alessa O."/>
            <person name="Ogura Y."/>
            <person name="Fujitani Y."/>
            <person name="Takami H."/>
            <person name="Hayashi T."/>
            <person name="Sahin N."/>
            <person name="Tani A."/>
        </authorList>
    </citation>
    <scope>NUCLEOTIDE SEQUENCE</scope>
    <source>
        <strain evidence="9">DSM 17168</strain>
    </source>
</reference>
<dbReference type="Pfam" id="PF02806">
    <property type="entry name" value="Alpha-amylase_C"/>
    <property type="match status" value="1"/>
</dbReference>
<dbReference type="Pfam" id="PF00128">
    <property type="entry name" value="Alpha-amylase"/>
    <property type="match status" value="1"/>
</dbReference>
<dbReference type="Gene3D" id="2.60.40.1180">
    <property type="entry name" value="Golgi alpha-mannosidase II"/>
    <property type="match status" value="1"/>
</dbReference>
<reference evidence="9" key="2">
    <citation type="submission" date="2021-08" db="EMBL/GenBank/DDBJ databases">
        <authorList>
            <person name="Tani A."/>
            <person name="Ola A."/>
            <person name="Ogura Y."/>
            <person name="Katsura K."/>
            <person name="Hayashi T."/>
        </authorList>
    </citation>
    <scope>NUCLEOTIDE SEQUENCE</scope>
    <source>
        <strain evidence="9">DSM 17168</strain>
    </source>
</reference>
<feature type="region of interest" description="Disordered" evidence="7">
    <location>
        <begin position="571"/>
        <end position="591"/>
    </location>
</feature>
<evidence type="ECO:0000256" key="2">
    <source>
        <dbReference type="ARBA" id="ARBA00002953"/>
    </source>
</evidence>
<feature type="domain" description="Glycosyl hydrolase family 13 catalytic" evidence="8">
    <location>
        <begin position="135"/>
        <end position="493"/>
    </location>
</feature>